<sequence>MERCDQWGLEKLGTSTLLLPTLTSWYVKATAREPEPRGLGDLRAGFLPTPRLLRELLSVQANLTSAAASGGWGSKGVCASSPPEGGTQCPGTAGCSRPSRTKARGGSPHSGRLCSLARNQVFPTPFPPKGFPISCSSACQGQTRAGGGEEAQTLQHILGETWRSARGGDSPSWERLPAVLTGWRWPLLGGAIHLKHVERCLSTGRRKLAGSSSGLCSPSTQGG</sequence>
<evidence type="ECO:0000313" key="3">
    <source>
        <dbReference type="Proteomes" id="UP000550707"/>
    </source>
</evidence>
<feature type="region of interest" description="Disordered" evidence="1">
    <location>
        <begin position="79"/>
        <end position="110"/>
    </location>
</feature>
<accession>A0A7J8CYY7</accession>
<dbReference type="Proteomes" id="UP000550707">
    <property type="component" value="Unassembled WGS sequence"/>
</dbReference>
<evidence type="ECO:0000256" key="1">
    <source>
        <dbReference type="SAM" id="MobiDB-lite"/>
    </source>
</evidence>
<reference evidence="2 3" key="1">
    <citation type="journal article" date="2020" name="Nature">
        <title>Six reference-quality genomes reveal evolution of bat adaptations.</title>
        <authorList>
            <person name="Jebb D."/>
            <person name="Huang Z."/>
            <person name="Pippel M."/>
            <person name="Hughes G.M."/>
            <person name="Lavrichenko K."/>
            <person name="Devanna P."/>
            <person name="Winkler S."/>
            <person name="Jermiin L.S."/>
            <person name="Skirmuntt E.C."/>
            <person name="Katzourakis A."/>
            <person name="Burkitt-Gray L."/>
            <person name="Ray D.A."/>
            <person name="Sullivan K.A.M."/>
            <person name="Roscito J.G."/>
            <person name="Kirilenko B.M."/>
            <person name="Davalos L.M."/>
            <person name="Corthals A.P."/>
            <person name="Power M.L."/>
            <person name="Jones G."/>
            <person name="Ransome R.D."/>
            <person name="Dechmann D.K.N."/>
            <person name="Locatelli A.G."/>
            <person name="Puechmaille S.J."/>
            <person name="Fedrigo O."/>
            <person name="Jarvis E.D."/>
            <person name="Hiller M."/>
            <person name="Vernes S.C."/>
            <person name="Myers E.W."/>
            <person name="Teeling E.C."/>
        </authorList>
    </citation>
    <scope>NUCLEOTIDE SEQUENCE [LARGE SCALE GENOMIC DNA]</scope>
    <source>
        <strain evidence="2">MMolMol1</strain>
        <tissue evidence="2">Muscle</tissue>
    </source>
</reference>
<dbReference type="EMBL" id="JACASF010000019">
    <property type="protein sequence ID" value="KAF6416101.1"/>
    <property type="molecule type" value="Genomic_DNA"/>
</dbReference>
<comment type="caution">
    <text evidence="2">The sequence shown here is derived from an EMBL/GenBank/DDBJ whole genome shotgun (WGS) entry which is preliminary data.</text>
</comment>
<name>A0A7J8CYY7_MOLMO</name>
<dbReference type="InParanoid" id="A0A7J8CYY7"/>
<organism evidence="2 3">
    <name type="scientific">Molossus molossus</name>
    <name type="common">Pallas' mastiff bat</name>
    <name type="synonym">Vespertilio molossus</name>
    <dbReference type="NCBI Taxonomy" id="27622"/>
    <lineage>
        <taxon>Eukaryota</taxon>
        <taxon>Metazoa</taxon>
        <taxon>Chordata</taxon>
        <taxon>Craniata</taxon>
        <taxon>Vertebrata</taxon>
        <taxon>Euteleostomi</taxon>
        <taxon>Mammalia</taxon>
        <taxon>Eutheria</taxon>
        <taxon>Laurasiatheria</taxon>
        <taxon>Chiroptera</taxon>
        <taxon>Yangochiroptera</taxon>
        <taxon>Molossidae</taxon>
        <taxon>Molossus</taxon>
    </lineage>
</organism>
<gene>
    <name evidence="2" type="ORF">HJG59_009423</name>
</gene>
<dbReference type="AlphaFoldDB" id="A0A7J8CYY7"/>
<protein>
    <submittedName>
        <fullName evidence="2">Uncharacterized protein</fullName>
    </submittedName>
</protein>
<proteinExistence type="predicted"/>
<evidence type="ECO:0000313" key="2">
    <source>
        <dbReference type="EMBL" id="KAF6416101.1"/>
    </source>
</evidence>
<keyword evidence="3" id="KW-1185">Reference proteome</keyword>